<evidence type="ECO:0000313" key="2">
    <source>
        <dbReference type="Proteomes" id="UP000192596"/>
    </source>
</evidence>
<protein>
    <submittedName>
        <fullName evidence="1">Uncharacterized protein</fullName>
    </submittedName>
</protein>
<dbReference type="InParanoid" id="A0A1V8SZE7"/>
<dbReference type="AlphaFoldDB" id="A0A1V8SZE7"/>
<evidence type="ECO:0000313" key="1">
    <source>
        <dbReference type="EMBL" id="OQO04546.1"/>
    </source>
</evidence>
<name>A0A1V8SZE7_9PEZI</name>
<keyword evidence="2" id="KW-1185">Reference proteome</keyword>
<dbReference type="EMBL" id="NAJO01000021">
    <property type="protein sequence ID" value="OQO04546.1"/>
    <property type="molecule type" value="Genomic_DNA"/>
</dbReference>
<dbReference type="Proteomes" id="UP000192596">
    <property type="component" value="Unassembled WGS sequence"/>
</dbReference>
<organism evidence="1 2">
    <name type="scientific">Cryoendolithus antarcticus</name>
    <dbReference type="NCBI Taxonomy" id="1507870"/>
    <lineage>
        <taxon>Eukaryota</taxon>
        <taxon>Fungi</taxon>
        <taxon>Dikarya</taxon>
        <taxon>Ascomycota</taxon>
        <taxon>Pezizomycotina</taxon>
        <taxon>Dothideomycetes</taxon>
        <taxon>Dothideomycetidae</taxon>
        <taxon>Cladosporiales</taxon>
        <taxon>Cladosporiaceae</taxon>
        <taxon>Cryoendolithus</taxon>
    </lineage>
</organism>
<proteinExistence type="predicted"/>
<comment type="caution">
    <text evidence="1">The sequence shown here is derived from an EMBL/GenBank/DDBJ whole genome shotgun (WGS) entry which is preliminary data.</text>
</comment>
<gene>
    <name evidence="1" type="ORF">B0A48_09468</name>
</gene>
<accession>A0A1V8SZE7</accession>
<sequence>MSEYDSVSVVTAQVQRQQSADAAHPTPSLLHQPLLPLAAIMQTRDWEAADRRRPGVDHCRLREPAKDTTLSSLILLAHCEVHECIAVPGKISSGDAFLAHLNGAQVFFEVNRDEILQSAFGRALCASLRSNAYLIGLIQRKPVRCNFGAPTAISTRPQDQAWLELNTVSLEIPALLRFRDQILGKSAHDACSLQLKQLARRIIDARDRLIDVFAKHYGAERGIRTGLIAKATTLARLWDDRSTAFDRIYIFESYQPWTHYVGYWSTLWEMNVMLLEIGDVTVASFYSDLTLTEILRHDALLKEAHLCATNVCRAFPASCEPDHIVLSPLRSLGGNRVRDFFQKYEYLEELRWIDDLSSMVASASTSWDVHCKFGHPTSAAIEVGAE</sequence>
<reference evidence="2" key="1">
    <citation type="submission" date="2017-03" db="EMBL/GenBank/DDBJ databases">
        <title>Genomes of endolithic fungi from Antarctica.</title>
        <authorList>
            <person name="Coleine C."/>
            <person name="Masonjones S."/>
            <person name="Stajich J.E."/>
        </authorList>
    </citation>
    <scope>NUCLEOTIDE SEQUENCE [LARGE SCALE GENOMIC DNA]</scope>
    <source>
        <strain evidence="2">CCFEE 5527</strain>
    </source>
</reference>